<dbReference type="Pfam" id="PF03929">
    <property type="entry name" value="PepSY_TM"/>
    <property type="match status" value="1"/>
</dbReference>
<proteinExistence type="predicted"/>
<name>A0A398BQT1_9RHOB</name>
<dbReference type="Proteomes" id="UP000266649">
    <property type="component" value="Unassembled WGS sequence"/>
</dbReference>
<protein>
    <submittedName>
        <fullName evidence="2">PepSY domain-containing protein</fullName>
    </submittedName>
</protein>
<comment type="caution">
    <text evidence="2">The sequence shown here is derived from an EMBL/GenBank/DDBJ whole genome shotgun (WGS) entry which is preliminary data.</text>
</comment>
<feature type="transmembrane region" description="Helical" evidence="1">
    <location>
        <begin position="426"/>
        <end position="455"/>
    </location>
</feature>
<sequence>MSIQTPGPQAGGGNGRINPLYFAVWRWHFYAGLYVIPFLCMLAVTGLVMLWISYGAGIGAERMTVPVGATPLAPSVLQEAAEAAVPGGRAVQYVAPLASDKVAAFAVATDAGKTGVALDPYTGAVVHSFPWRAGWYDLANDIHGSLLLGTLGDRLIEAAASLGLLLVATGLYLHWPRGTGWRAALVPSVARRGRALWKSLHGVVGLWVSVLLVLFLISGLSWAGIWGEKFVQAWSTFPAEKWDNVPLSDATHASMNHGAAKEVPWGLEQTPMPASGSLAGQAAIAGPVTLDSVAAFAQALGFDRRFQINLPGSDSGVWTISHDSMSNDGPDPAADRTLHIDRYTGNVLADVRYADYSAYAKAMAWGIAFHEGDLGLWNLVLNTAFCLSVVFLAVSGLVLWWKRRPAGASRLAAPPRPEVVPQARGVLLIGLLLSMAFPMLGLTLLAVLAFDLLVLTGLPPLRRALS</sequence>
<keyword evidence="3" id="KW-1185">Reference proteome</keyword>
<evidence type="ECO:0000313" key="3">
    <source>
        <dbReference type="Proteomes" id="UP000266649"/>
    </source>
</evidence>
<dbReference type="PANTHER" id="PTHR34219:SF1">
    <property type="entry name" value="PEPSY DOMAIN-CONTAINING PROTEIN"/>
    <property type="match status" value="1"/>
</dbReference>
<dbReference type="RefSeq" id="WP_119134512.1">
    <property type="nucleotide sequence ID" value="NZ_QXXQ01000004.1"/>
</dbReference>
<dbReference type="PANTHER" id="PTHR34219">
    <property type="entry name" value="IRON-REGULATED INNER MEMBRANE PROTEIN-RELATED"/>
    <property type="match status" value="1"/>
</dbReference>
<keyword evidence="1" id="KW-0812">Transmembrane</keyword>
<dbReference type="OrthoDB" id="9791166at2"/>
<reference evidence="2 3" key="1">
    <citation type="submission" date="2018-09" db="EMBL/GenBank/DDBJ databases">
        <title>Gemmobacter lutimaris sp. nov., a marine bacterium isolated from tidal flat.</title>
        <authorList>
            <person name="Lee D.W."/>
            <person name="Yoo Y."/>
            <person name="Kim J.-J."/>
            <person name="Kim B.S."/>
        </authorList>
    </citation>
    <scope>NUCLEOTIDE SEQUENCE [LARGE SCALE GENOMIC DNA]</scope>
    <source>
        <strain evidence="2 3">YJ-T1-11</strain>
    </source>
</reference>
<accession>A0A398BQT1</accession>
<feature type="transmembrane region" description="Helical" evidence="1">
    <location>
        <begin position="379"/>
        <end position="401"/>
    </location>
</feature>
<dbReference type="EMBL" id="QXXQ01000004">
    <property type="protein sequence ID" value="RID92104.1"/>
    <property type="molecule type" value="Genomic_DNA"/>
</dbReference>
<dbReference type="AlphaFoldDB" id="A0A398BQT1"/>
<feature type="transmembrane region" description="Helical" evidence="1">
    <location>
        <begin position="204"/>
        <end position="225"/>
    </location>
</feature>
<dbReference type="InterPro" id="IPR005625">
    <property type="entry name" value="PepSY-ass_TM"/>
</dbReference>
<evidence type="ECO:0000256" key="1">
    <source>
        <dbReference type="SAM" id="Phobius"/>
    </source>
</evidence>
<keyword evidence="1" id="KW-1133">Transmembrane helix</keyword>
<keyword evidence="1" id="KW-0472">Membrane</keyword>
<evidence type="ECO:0000313" key="2">
    <source>
        <dbReference type="EMBL" id="RID92104.1"/>
    </source>
</evidence>
<gene>
    <name evidence="2" type="ORF">D2N39_09325</name>
</gene>
<feature type="transmembrane region" description="Helical" evidence="1">
    <location>
        <begin position="29"/>
        <end position="54"/>
    </location>
</feature>
<organism evidence="2 3">
    <name type="scientific">Gemmobacter lutimaris</name>
    <dbReference type="NCBI Taxonomy" id="2306023"/>
    <lineage>
        <taxon>Bacteria</taxon>
        <taxon>Pseudomonadati</taxon>
        <taxon>Pseudomonadota</taxon>
        <taxon>Alphaproteobacteria</taxon>
        <taxon>Rhodobacterales</taxon>
        <taxon>Paracoccaceae</taxon>
        <taxon>Gemmobacter</taxon>
    </lineage>
</organism>